<dbReference type="SUPFAM" id="SSF52096">
    <property type="entry name" value="ClpP/crotonase"/>
    <property type="match status" value="1"/>
</dbReference>
<name>A0A1Z4VRE8_9GAMM</name>
<organism evidence="8 9">
    <name type="scientific">Thiohalobacter thiocyanaticus</name>
    <dbReference type="NCBI Taxonomy" id="585455"/>
    <lineage>
        <taxon>Bacteria</taxon>
        <taxon>Pseudomonadati</taxon>
        <taxon>Pseudomonadota</taxon>
        <taxon>Gammaproteobacteria</taxon>
        <taxon>Thiohalobacterales</taxon>
        <taxon>Thiohalobacteraceae</taxon>
        <taxon>Thiohalobacter</taxon>
    </lineage>
</organism>
<feature type="compositionally biased region" description="Basic and acidic residues" evidence="5">
    <location>
        <begin position="11"/>
        <end position="28"/>
    </location>
</feature>
<evidence type="ECO:0000256" key="1">
    <source>
        <dbReference type="ARBA" id="ARBA00008683"/>
    </source>
</evidence>
<reference evidence="8 9" key="1">
    <citation type="submission" date="2017-05" db="EMBL/GenBank/DDBJ databases">
        <title>Thiocyanate degradation by Thiohalobacter thiocyanaticus FOKN1.</title>
        <authorList>
            <person name="Oshiki M."/>
            <person name="Fukushima T."/>
            <person name="Kawano S."/>
            <person name="Nakagawa J."/>
        </authorList>
    </citation>
    <scope>NUCLEOTIDE SEQUENCE [LARGE SCALE GENOMIC DNA]</scope>
    <source>
        <strain evidence="8 9">FOKN1</strain>
    </source>
</reference>
<dbReference type="Pfam" id="PF01343">
    <property type="entry name" value="Peptidase_S49"/>
    <property type="match status" value="1"/>
</dbReference>
<evidence type="ECO:0000313" key="8">
    <source>
        <dbReference type="EMBL" id="BAZ94211.1"/>
    </source>
</evidence>
<feature type="transmembrane region" description="Helical" evidence="6">
    <location>
        <begin position="52"/>
        <end position="71"/>
    </location>
</feature>
<keyword evidence="9" id="KW-1185">Reference proteome</keyword>
<dbReference type="EMBL" id="AP018052">
    <property type="protein sequence ID" value="BAZ94211.1"/>
    <property type="molecule type" value="Genomic_DNA"/>
</dbReference>
<keyword evidence="6" id="KW-0472">Membrane</keyword>
<dbReference type="PANTHER" id="PTHR42987:SF8">
    <property type="entry name" value="PROTEINASE"/>
    <property type="match status" value="1"/>
</dbReference>
<dbReference type="OrthoDB" id="9764363at2"/>
<gene>
    <name evidence="8" type="ORF">FOKN1_1825</name>
</gene>
<dbReference type="Gene3D" id="6.20.330.10">
    <property type="match status" value="1"/>
</dbReference>
<keyword evidence="6" id="KW-0812">Transmembrane</keyword>
<dbReference type="GO" id="GO:0006508">
    <property type="term" value="P:proteolysis"/>
    <property type="evidence" value="ECO:0007669"/>
    <property type="project" value="UniProtKB-KW"/>
</dbReference>
<evidence type="ECO:0000256" key="4">
    <source>
        <dbReference type="ARBA" id="ARBA00022825"/>
    </source>
</evidence>
<feature type="region of interest" description="Disordered" evidence="5">
    <location>
        <begin position="1"/>
        <end position="28"/>
    </location>
</feature>
<sequence length="337" mass="36891">MSDDNWVEPPGGDKSERNQPSRERGPDANWERDLLNRLAFASLTEQRRARRWGILFKILIFVYLFGLLFLARTDQWDATSVTQHQHTALVDLSGVIAAGSPANADTLARGLRRAFEARKSAGVILRINSPGGSPVQAAYINNEIARLREQYPDKPIYAVVSDICASGGYYVAAATDKIFVNESSIIGSIGVRMDSFGFVDAIDKLGIERRLLTAGENKAFLDPFLPAREADVEHVEALLDEVHQQFIDTVRKGRGDRLVNDPAIFSGLIWTGARGVELGLADGFGSAGQVARDVIGAEEIIDYTPRPDFFERFARQIGASLGQSLGTTLGLDGARLE</sequence>
<dbReference type="PANTHER" id="PTHR42987">
    <property type="entry name" value="PEPTIDASE S49"/>
    <property type="match status" value="1"/>
</dbReference>
<evidence type="ECO:0000256" key="2">
    <source>
        <dbReference type="ARBA" id="ARBA00022670"/>
    </source>
</evidence>
<feature type="domain" description="Peptidase S49" evidence="7">
    <location>
        <begin position="153"/>
        <end position="291"/>
    </location>
</feature>
<proteinExistence type="inferred from homology"/>
<evidence type="ECO:0000256" key="3">
    <source>
        <dbReference type="ARBA" id="ARBA00022801"/>
    </source>
</evidence>
<keyword evidence="6" id="KW-1133">Transmembrane helix</keyword>
<dbReference type="AlphaFoldDB" id="A0A1Z4VRE8"/>
<evidence type="ECO:0000313" key="9">
    <source>
        <dbReference type="Proteomes" id="UP000218765"/>
    </source>
</evidence>
<dbReference type="InterPro" id="IPR047272">
    <property type="entry name" value="S49_SppA_C"/>
</dbReference>
<keyword evidence="4" id="KW-0720">Serine protease</keyword>
<dbReference type="CDD" id="cd07023">
    <property type="entry name" value="S49_Sppa_N_C"/>
    <property type="match status" value="1"/>
</dbReference>
<dbReference type="GO" id="GO:0008236">
    <property type="term" value="F:serine-type peptidase activity"/>
    <property type="evidence" value="ECO:0007669"/>
    <property type="project" value="UniProtKB-KW"/>
</dbReference>
<dbReference type="InterPro" id="IPR029045">
    <property type="entry name" value="ClpP/crotonase-like_dom_sf"/>
</dbReference>
<dbReference type="KEGG" id="ttc:FOKN1_1825"/>
<dbReference type="Gene3D" id="3.90.226.10">
    <property type="entry name" value="2-enoyl-CoA Hydratase, Chain A, domain 1"/>
    <property type="match status" value="1"/>
</dbReference>
<comment type="similarity">
    <text evidence="1">Belongs to the peptidase S49 family.</text>
</comment>
<keyword evidence="2 8" id="KW-0645">Protease</keyword>
<accession>A0A1Z4VRE8</accession>
<dbReference type="Proteomes" id="UP000218765">
    <property type="component" value="Chromosome"/>
</dbReference>
<dbReference type="InterPro" id="IPR002142">
    <property type="entry name" value="Peptidase_S49"/>
</dbReference>
<evidence type="ECO:0000259" key="7">
    <source>
        <dbReference type="Pfam" id="PF01343"/>
    </source>
</evidence>
<dbReference type="RefSeq" id="WP_096366329.1">
    <property type="nucleotide sequence ID" value="NZ_AP018052.1"/>
</dbReference>
<protein>
    <submittedName>
        <fullName evidence="8">Periplasmic serine proteases</fullName>
    </submittedName>
</protein>
<evidence type="ECO:0000256" key="5">
    <source>
        <dbReference type="SAM" id="MobiDB-lite"/>
    </source>
</evidence>
<evidence type="ECO:0000256" key="6">
    <source>
        <dbReference type="SAM" id="Phobius"/>
    </source>
</evidence>
<keyword evidence="3" id="KW-0378">Hydrolase</keyword>